<organism evidence="1 2">
    <name type="scientific">Roseivirga pacifica</name>
    <dbReference type="NCBI Taxonomy" id="1267423"/>
    <lineage>
        <taxon>Bacteria</taxon>
        <taxon>Pseudomonadati</taxon>
        <taxon>Bacteroidota</taxon>
        <taxon>Cytophagia</taxon>
        <taxon>Cytophagales</taxon>
        <taxon>Roseivirgaceae</taxon>
        <taxon>Roseivirga</taxon>
    </lineage>
</organism>
<dbReference type="PROSITE" id="PS51257">
    <property type="entry name" value="PROKAR_LIPOPROTEIN"/>
    <property type="match status" value="1"/>
</dbReference>
<dbReference type="STRING" id="1267423.SAMN05216290_2894"/>
<keyword evidence="2" id="KW-1185">Reference proteome</keyword>
<proteinExistence type="predicted"/>
<evidence type="ECO:0000313" key="1">
    <source>
        <dbReference type="EMBL" id="SEW32652.1"/>
    </source>
</evidence>
<name>A0A1I0QY28_9BACT</name>
<accession>A0A1I0QY28</accession>
<dbReference type="RefSeq" id="WP_121505250.1">
    <property type="nucleotide sequence ID" value="NZ_FOIR01000002.1"/>
</dbReference>
<evidence type="ECO:0000313" key="2">
    <source>
        <dbReference type="Proteomes" id="UP000199437"/>
    </source>
</evidence>
<reference evidence="2" key="1">
    <citation type="submission" date="2016-10" db="EMBL/GenBank/DDBJ databases">
        <authorList>
            <person name="Varghese N."/>
            <person name="Submissions S."/>
        </authorList>
    </citation>
    <scope>NUCLEOTIDE SEQUENCE [LARGE SCALE GENOMIC DNA]</scope>
    <source>
        <strain evidence="2">CGMCC 1.12402</strain>
    </source>
</reference>
<sequence>MNKLKILFATVLTLTIMACEEEDCCVYPDECPTNIGCTEEYRSLLFQPTKDGQAVLLDSYYVKNLDNDNIYNFTNNDTHDRLAAYIVATDSQLEEVKKSGSTLRFVGSANNEVVIEQDFVVGHDCCHIVGIDGPFYGGN</sequence>
<dbReference type="GeneID" id="99987579"/>
<evidence type="ECO:0008006" key="3">
    <source>
        <dbReference type="Google" id="ProtNLM"/>
    </source>
</evidence>
<dbReference type="Proteomes" id="UP000199437">
    <property type="component" value="Unassembled WGS sequence"/>
</dbReference>
<gene>
    <name evidence="1" type="ORF">SAMN05216290_2894</name>
</gene>
<dbReference type="AlphaFoldDB" id="A0A1I0QY28"/>
<dbReference type="EMBL" id="FOIR01000002">
    <property type="protein sequence ID" value="SEW32652.1"/>
    <property type="molecule type" value="Genomic_DNA"/>
</dbReference>
<protein>
    <recommendedName>
        <fullName evidence="3">Lipoprotein</fullName>
    </recommendedName>
</protein>
<dbReference type="OrthoDB" id="1165032at2"/>